<proteinExistence type="predicted"/>
<accession>A0ABQ1XRY7</accession>
<dbReference type="InterPro" id="IPR029045">
    <property type="entry name" value="ClpP/crotonase-like_dom_sf"/>
</dbReference>
<evidence type="ECO:0000313" key="4">
    <source>
        <dbReference type="Proteomes" id="UP000648722"/>
    </source>
</evidence>
<reference evidence="4" key="1">
    <citation type="journal article" date="2019" name="Int. J. Syst. Evol. Microbiol.">
        <title>The Global Catalogue of Microorganisms (GCM) 10K type strain sequencing project: providing services to taxonomists for standard genome sequencing and annotation.</title>
        <authorList>
            <consortium name="The Broad Institute Genomics Platform"/>
            <consortium name="The Broad Institute Genome Sequencing Center for Infectious Disease"/>
            <person name="Wu L."/>
            <person name="Ma J."/>
        </authorList>
    </citation>
    <scope>NUCLEOTIDE SEQUENCE [LARGE SCALE GENOMIC DNA]</scope>
    <source>
        <strain evidence="4">CGMCC 1.12766</strain>
    </source>
</reference>
<dbReference type="SMART" id="SM00245">
    <property type="entry name" value="TSPc"/>
    <property type="match status" value="1"/>
</dbReference>
<dbReference type="Gene3D" id="3.90.226.10">
    <property type="entry name" value="2-enoyl-CoA Hydratase, Chain A, domain 1"/>
    <property type="match status" value="1"/>
</dbReference>
<name>A0ABQ1XRY7_9PROT</name>
<evidence type="ECO:0000256" key="1">
    <source>
        <dbReference type="SAM" id="SignalP"/>
    </source>
</evidence>
<feature type="chain" id="PRO_5045472583" evidence="1">
    <location>
        <begin position="21"/>
        <end position="466"/>
    </location>
</feature>
<comment type="caution">
    <text evidence="3">The sequence shown here is derived from an EMBL/GenBank/DDBJ whole genome shotgun (WGS) entry which is preliminary data.</text>
</comment>
<dbReference type="SUPFAM" id="SSF52096">
    <property type="entry name" value="ClpP/crotonase"/>
    <property type="match status" value="1"/>
</dbReference>
<dbReference type="Pfam" id="PF03572">
    <property type="entry name" value="Peptidase_S41"/>
    <property type="match status" value="1"/>
</dbReference>
<protein>
    <submittedName>
        <fullName evidence="3">Peptidase</fullName>
    </submittedName>
</protein>
<dbReference type="EMBL" id="BMFS01000007">
    <property type="protein sequence ID" value="GGH01565.1"/>
    <property type="molecule type" value="Genomic_DNA"/>
</dbReference>
<evidence type="ECO:0000313" key="3">
    <source>
        <dbReference type="EMBL" id="GGH01565.1"/>
    </source>
</evidence>
<feature type="signal peptide" evidence="1">
    <location>
        <begin position="1"/>
        <end position="20"/>
    </location>
</feature>
<keyword evidence="4" id="KW-1185">Reference proteome</keyword>
<dbReference type="RefSeq" id="WP_188452152.1">
    <property type="nucleotide sequence ID" value="NZ_BMFS01000007.1"/>
</dbReference>
<gene>
    <name evidence="3" type="ORF">GCM10007420_17030</name>
</gene>
<dbReference type="InterPro" id="IPR005151">
    <property type="entry name" value="Tail-specific_protease"/>
</dbReference>
<keyword evidence="1" id="KW-0732">Signal</keyword>
<organism evidence="3 4">
    <name type="scientific">Glycocaulis albus</name>
    <dbReference type="NCBI Taxonomy" id="1382801"/>
    <lineage>
        <taxon>Bacteria</taxon>
        <taxon>Pseudomonadati</taxon>
        <taxon>Pseudomonadota</taxon>
        <taxon>Alphaproteobacteria</taxon>
        <taxon>Maricaulales</taxon>
        <taxon>Maricaulaceae</taxon>
        <taxon>Glycocaulis</taxon>
    </lineage>
</organism>
<sequence length="466" mass="49585">MQTFLTGLAAALALHTHAVAGTPENPPAPRPIYSDGVLDAAAEGVWQAHAQGWIIEIGSDGITRWQDTPAGCYATAPAGPDMPLMGQVEYTLFAPYADRSHAGFQYLPGDQTTPFERLDALPARCGANNLSSETGVFEVFASVMERHYAFFDVRGIDWAARVADARPQVQDGMGEAALRDVLASMLEGLSDSHTKLIGTADGERFRIQDGQGETLPRIHATSGESPWLIGLIDQLQNDVLDPGSVFTANDRILWGTIGRRTGYILVFTMGGFVDNGVPPGSAEWGAQEIAAFDAVFDEALGAFSGMDRVIVDLSNNRGGYDKIARMIASRFAAETFTAYTMDTDRDGEPDHVYEIAPSDGERFTGPVTVLTSDVTVSGGEIATLSLRQLPNVTHAGQATRGSFSTPLAKPLPNGWYLELSSEVFTAPDGAVFEETGIPPDITLPVYPPDAPVAGHAAALQAIAAGE</sequence>
<feature type="domain" description="Tail specific protease" evidence="2">
    <location>
        <begin position="248"/>
        <end position="444"/>
    </location>
</feature>
<dbReference type="PANTHER" id="PTHR11261">
    <property type="entry name" value="INTERPHOTORECEPTOR RETINOID-BINDING PROTEIN"/>
    <property type="match status" value="1"/>
</dbReference>
<dbReference type="Proteomes" id="UP000648722">
    <property type="component" value="Unassembled WGS sequence"/>
</dbReference>
<dbReference type="Gene3D" id="3.30.750.44">
    <property type="match status" value="1"/>
</dbReference>
<dbReference type="PANTHER" id="PTHR11261:SF3">
    <property type="entry name" value="RETINOL-BINDING PROTEIN 3"/>
    <property type="match status" value="1"/>
</dbReference>
<dbReference type="CDD" id="cd07563">
    <property type="entry name" value="Peptidase_S41_IRBP"/>
    <property type="match status" value="1"/>
</dbReference>
<evidence type="ECO:0000259" key="2">
    <source>
        <dbReference type="SMART" id="SM00245"/>
    </source>
</evidence>